<protein>
    <submittedName>
        <fullName evidence="3">Senescence/dehydration-associated protein, chloroplastic-like protein</fullName>
    </submittedName>
</protein>
<organism evidence="3 4">
    <name type="scientific">Cinnamomum micranthum f. kanehirae</name>
    <dbReference type="NCBI Taxonomy" id="337451"/>
    <lineage>
        <taxon>Eukaryota</taxon>
        <taxon>Viridiplantae</taxon>
        <taxon>Streptophyta</taxon>
        <taxon>Embryophyta</taxon>
        <taxon>Tracheophyta</taxon>
        <taxon>Spermatophyta</taxon>
        <taxon>Magnoliopsida</taxon>
        <taxon>Magnoliidae</taxon>
        <taxon>Laurales</taxon>
        <taxon>Lauraceae</taxon>
        <taxon>Cinnamomum</taxon>
    </lineage>
</organism>
<dbReference type="Pfam" id="PF06911">
    <property type="entry name" value="Senescence"/>
    <property type="match status" value="1"/>
</dbReference>
<feature type="domain" description="Senescence" evidence="2">
    <location>
        <begin position="230"/>
        <end position="425"/>
    </location>
</feature>
<dbReference type="AlphaFoldDB" id="A0A3S3N015"/>
<dbReference type="EMBL" id="QPKB01000002">
    <property type="protein sequence ID" value="RWR78250.1"/>
    <property type="molecule type" value="Genomic_DNA"/>
</dbReference>
<dbReference type="GO" id="GO:0005886">
    <property type="term" value="C:plasma membrane"/>
    <property type="evidence" value="ECO:0007669"/>
    <property type="project" value="TreeGrafter"/>
</dbReference>
<dbReference type="OrthoDB" id="1719420at2759"/>
<name>A0A3S3N015_9MAGN</name>
<feature type="compositionally biased region" description="Polar residues" evidence="1">
    <location>
        <begin position="267"/>
        <end position="284"/>
    </location>
</feature>
<reference evidence="3 4" key="1">
    <citation type="journal article" date="2019" name="Nat. Plants">
        <title>Stout camphor tree genome fills gaps in understanding of flowering plant genome evolution.</title>
        <authorList>
            <person name="Chaw S.M."/>
            <person name="Liu Y.C."/>
            <person name="Wu Y.W."/>
            <person name="Wang H.Y."/>
            <person name="Lin C.I."/>
            <person name="Wu C.S."/>
            <person name="Ke H.M."/>
            <person name="Chang L.Y."/>
            <person name="Hsu C.Y."/>
            <person name="Yang H.T."/>
            <person name="Sudianto E."/>
            <person name="Hsu M.H."/>
            <person name="Wu K.P."/>
            <person name="Wang L.N."/>
            <person name="Leebens-Mack J.H."/>
            <person name="Tsai I.J."/>
        </authorList>
    </citation>
    <scope>NUCLEOTIDE SEQUENCE [LARGE SCALE GENOMIC DNA]</scope>
    <source>
        <strain evidence="4">cv. Chaw 1501</strain>
        <tissue evidence="3">Young leaves</tissue>
    </source>
</reference>
<dbReference type="PANTHER" id="PTHR21068:SF36">
    <property type="entry name" value="SENESCENCE_DEHYDRATION-ASSOCIATED PROTEIN-LIKE PROTEIN"/>
    <property type="match status" value="1"/>
</dbReference>
<evidence type="ECO:0000259" key="2">
    <source>
        <dbReference type="Pfam" id="PF06911"/>
    </source>
</evidence>
<proteinExistence type="predicted"/>
<keyword evidence="4" id="KW-1185">Reference proteome</keyword>
<dbReference type="Proteomes" id="UP000283530">
    <property type="component" value="Unassembled WGS sequence"/>
</dbReference>
<accession>A0A3S3N015</accession>
<comment type="caution">
    <text evidence="3">The sequence shown here is derived from an EMBL/GenBank/DDBJ whole genome shotgun (WGS) entry which is preliminary data.</text>
</comment>
<sequence>MPFDGAGRDKPDLEGAIFSSDGRLQRVDAGTLAFPPQYIFLLAYSSKNNLLHCFRSARNKNIETPPKTVTSETSIPLRSEAPMTKTNEEILITIPGATLHLVEGGETTELDKGELAIIRLTQENVVLATIIKIGSDHQWPLTKDEPVIKLDQLHYLFSLPSDDGSFLNYGVTFSKPNSRLAVLDSFFMENSCFSSPSTTAAAAAKSSYPPGVYWKDFAPRVDDYNGVLAKAIAGGTGEIIKGIFKCSNAYAQQVQKGGEMVRASNEENTNTLSAEGSKRNTSVAGKSEIQKSLKRVRKLSKMTEKMSKSLLDGVLLATGSVTEPLIRSQAGKALLNTAPGEVLLASLDGLNRVLDAAEVAEKQAFSATSGAVKGAVSRRFGESAGEVTEDVLATAGHAVGTAWNIFRIRKAINPKSFLPSAAVKNAVKKKPDVHSCRNLESDR</sequence>
<evidence type="ECO:0000313" key="3">
    <source>
        <dbReference type="EMBL" id="RWR78250.1"/>
    </source>
</evidence>
<gene>
    <name evidence="3" type="ORF">CKAN_00677400</name>
</gene>
<dbReference type="InterPro" id="IPR045036">
    <property type="entry name" value="Spartin-like"/>
</dbReference>
<dbReference type="PANTHER" id="PTHR21068">
    <property type="entry name" value="SPARTIN"/>
    <property type="match status" value="1"/>
</dbReference>
<evidence type="ECO:0000256" key="1">
    <source>
        <dbReference type="SAM" id="MobiDB-lite"/>
    </source>
</evidence>
<evidence type="ECO:0000313" key="4">
    <source>
        <dbReference type="Proteomes" id="UP000283530"/>
    </source>
</evidence>
<dbReference type="InterPro" id="IPR009686">
    <property type="entry name" value="Senescence/spartin_C"/>
</dbReference>
<feature type="region of interest" description="Disordered" evidence="1">
    <location>
        <begin position="267"/>
        <end position="287"/>
    </location>
</feature>